<evidence type="ECO:0000256" key="1">
    <source>
        <dbReference type="SAM" id="MobiDB-lite"/>
    </source>
</evidence>
<evidence type="ECO:0000313" key="3">
    <source>
        <dbReference type="Proteomes" id="UP001250181"/>
    </source>
</evidence>
<organism evidence="2 3">
    <name type="scientific">Streptomyces tamarix</name>
    <dbReference type="NCBI Taxonomy" id="3078565"/>
    <lineage>
        <taxon>Bacteria</taxon>
        <taxon>Bacillati</taxon>
        <taxon>Actinomycetota</taxon>
        <taxon>Actinomycetes</taxon>
        <taxon>Kitasatosporales</taxon>
        <taxon>Streptomycetaceae</taxon>
        <taxon>Streptomyces</taxon>
    </lineage>
</organism>
<feature type="compositionally biased region" description="Basic and acidic residues" evidence="1">
    <location>
        <begin position="44"/>
        <end position="53"/>
    </location>
</feature>
<name>A0ABU3QV68_9ACTN</name>
<proteinExistence type="predicted"/>
<sequence length="53" mass="5629">MDAVRLDDAGTRGTPVARIAGPRFRVPATAAARSDRIPLPNARFDGEPTPRTA</sequence>
<evidence type="ECO:0000313" key="2">
    <source>
        <dbReference type="EMBL" id="MDT9686652.1"/>
    </source>
</evidence>
<dbReference type="EMBL" id="JAWCTQ010000080">
    <property type="protein sequence ID" value="MDT9686652.1"/>
    <property type="molecule type" value="Genomic_DNA"/>
</dbReference>
<dbReference type="Proteomes" id="UP001250181">
    <property type="component" value="Unassembled WGS sequence"/>
</dbReference>
<comment type="caution">
    <text evidence="2">The sequence shown here is derived from an EMBL/GenBank/DDBJ whole genome shotgun (WGS) entry which is preliminary data.</text>
</comment>
<dbReference type="RefSeq" id="WP_315881678.1">
    <property type="nucleotide sequence ID" value="NZ_JAWCTQ010000080.1"/>
</dbReference>
<feature type="region of interest" description="Disordered" evidence="1">
    <location>
        <begin position="34"/>
        <end position="53"/>
    </location>
</feature>
<protein>
    <submittedName>
        <fullName evidence="2">Uncharacterized protein</fullName>
    </submittedName>
</protein>
<gene>
    <name evidence="2" type="ORF">RND61_32000</name>
</gene>
<accession>A0ABU3QV68</accession>
<reference evidence="2 3" key="1">
    <citation type="submission" date="2023-09" db="EMBL/GenBank/DDBJ databases">
        <title>Streptomyces sp. nov.: A antagonism against Alternaria gaisen Producing Streptochlin, Isolated from Tamarix root soil.</title>
        <authorList>
            <person name="Chen Y."/>
        </authorList>
    </citation>
    <scope>NUCLEOTIDE SEQUENCE [LARGE SCALE GENOMIC DNA]</scope>
    <source>
        <strain evidence="2 3">TRM76323</strain>
    </source>
</reference>
<keyword evidence="3" id="KW-1185">Reference proteome</keyword>